<gene>
    <name evidence="1" type="ORF">CONCODRAFT_167089</name>
</gene>
<proteinExistence type="predicted"/>
<dbReference type="Gene3D" id="3.80.10.10">
    <property type="entry name" value="Ribonuclease Inhibitor"/>
    <property type="match status" value="1"/>
</dbReference>
<accession>A0A137NYU2</accession>
<keyword evidence="2" id="KW-1185">Reference proteome</keyword>
<organism evidence="1 2">
    <name type="scientific">Conidiobolus coronatus (strain ATCC 28846 / CBS 209.66 / NRRL 28638)</name>
    <name type="common">Delacroixia coronata</name>
    <dbReference type="NCBI Taxonomy" id="796925"/>
    <lineage>
        <taxon>Eukaryota</taxon>
        <taxon>Fungi</taxon>
        <taxon>Fungi incertae sedis</taxon>
        <taxon>Zoopagomycota</taxon>
        <taxon>Entomophthoromycotina</taxon>
        <taxon>Entomophthoromycetes</taxon>
        <taxon>Entomophthorales</taxon>
        <taxon>Ancylistaceae</taxon>
        <taxon>Conidiobolus</taxon>
    </lineage>
</organism>
<dbReference type="Proteomes" id="UP000070444">
    <property type="component" value="Unassembled WGS sequence"/>
</dbReference>
<dbReference type="InterPro" id="IPR032675">
    <property type="entry name" value="LRR_dom_sf"/>
</dbReference>
<reference evidence="1 2" key="1">
    <citation type="journal article" date="2015" name="Genome Biol. Evol.">
        <title>Phylogenomic analyses indicate that early fungi evolved digesting cell walls of algal ancestors of land plants.</title>
        <authorList>
            <person name="Chang Y."/>
            <person name="Wang S."/>
            <person name="Sekimoto S."/>
            <person name="Aerts A.L."/>
            <person name="Choi C."/>
            <person name="Clum A."/>
            <person name="LaButti K.M."/>
            <person name="Lindquist E.A."/>
            <person name="Yee Ngan C."/>
            <person name="Ohm R.A."/>
            <person name="Salamov A.A."/>
            <person name="Grigoriev I.V."/>
            <person name="Spatafora J.W."/>
            <person name="Berbee M.L."/>
        </authorList>
    </citation>
    <scope>NUCLEOTIDE SEQUENCE [LARGE SCALE GENOMIC DNA]</scope>
    <source>
        <strain evidence="1 2">NRRL 28638</strain>
    </source>
</reference>
<dbReference type="AlphaFoldDB" id="A0A137NYU2"/>
<sequence>MKDSDWITIFKLKEFTSYFDIKDLIQLSLCCQKFRKCLIIEISRSFNFTSFVKNHDYKSCTVVEEDEEYKIIEPLLAELCSIDEAGLVYYVHNPYKPLTSKFIESKDQFVSDLKQLQNQPILLKIKFLADYHYLLYDVPSVFTKLSTIIISGSQLKLEELQYLLNNLKYLSDLELSKNRLLQYSQDLNQTFINWSDSLKKLKIFDNVIAYLQDNENSVPSDYGFMQTTAVESIKLAPKCLSKLVYFECNSFSLQFEAYGYWKFFQHNPQIKDLKIGCHRFNFHLFTAISCIEGLDHLDLISNSYNMSESELNHIPLNNTVTKLTIHLNNSFERGDKLIEKFPNLKELFIEMSSESYYDLFALMKKFPNINSLKLKINLKSSEIVDITFPKLDNLTSLVLNLNSSIDFSDFNCNVSSCTNLKGIKFTKNGQTFQWISLI</sequence>
<protein>
    <recommendedName>
        <fullName evidence="3">F-box domain-containing protein</fullName>
    </recommendedName>
</protein>
<evidence type="ECO:0008006" key="3">
    <source>
        <dbReference type="Google" id="ProtNLM"/>
    </source>
</evidence>
<dbReference type="EMBL" id="KQ964611">
    <property type="protein sequence ID" value="KXN67824.1"/>
    <property type="molecule type" value="Genomic_DNA"/>
</dbReference>
<evidence type="ECO:0000313" key="2">
    <source>
        <dbReference type="Proteomes" id="UP000070444"/>
    </source>
</evidence>
<evidence type="ECO:0000313" key="1">
    <source>
        <dbReference type="EMBL" id="KXN67824.1"/>
    </source>
</evidence>
<dbReference type="SUPFAM" id="SSF52047">
    <property type="entry name" value="RNI-like"/>
    <property type="match status" value="1"/>
</dbReference>
<name>A0A137NYU2_CONC2</name>